<feature type="transmembrane region" description="Helical" evidence="3">
    <location>
        <begin position="237"/>
        <end position="260"/>
    </location>
</feature>
<reference evidence="6" key="1">
    <citation type="journal article" date="2015" name="Genome Announc.">
        <title>Draft genome sequence of the cellulolytic fungus Chaetomium globosum.</title>
        <authorList>
            <person name="Cuomo C.A."/>
            <person name="Untereiner W.A."/>
            <person name="Ma L.-J."/>
            <person name="Grabherr M."/>
            <person name="Birren B.W."/>
        </authorList>
    </citation>
    <scope>NUCLEOTIDE SEQUENCE [LARGE SCALE GENOMIC DNA]</scope>
    <source>
        <strain evidence="6">ATCC 6205 / CBS 148.51 / DSM 1962 / NBRC 6347 / NRRL 1970</strain>
    </source>
</reference>
<keyword evidence="1" id="KW-0863">Zinc-finger</keyword>
<sequence length="1066" mass="119062">MARTLIIRAKTDVWPREASLRGSRVWAQVGQPLNPTRCRRVKEKALSRTASGNKSTMNFNWFLSWQAWAVSAALIGVTLIPLGTFWGFNLCGKHGRHQAQPLRLTRIFLHMAFPAYLLAVATAIIFPVTAIVRVRDQMDDQRMIDLNWQAAVTSFYGSAVSSLLATAASVLASHAVYLAGLSVWYLVLAKKKWWKAAQLDTIFATVVLIAFDIAWFAKTIADFLKPDADRIRLDWLLVIINLALCLVAALNVGLAIYCAAKLNRRGDLVVGNLPSLFLAASLLWLLRCAFVLAVEVKYAIPNWIKTELSTQKIIYPILDYWVSATVLGLVTFMVRNRVWSDPSVFADRGHWQQRIYVQPMSQYSQPQYGQQQHQQVCENPHQDYQQQQQQQQQQQGAANMSLAGTRAMGPRILRPCGAPPPSGVYNSLEEAWEAIGRHAATNGYRVVKNGSKKGNALFRCAKGRVYKSKANLEVHESKRRKTSSQFTGCPFKFKAKPLLNGQWALEVPEGIAHNHGWNEETAFAASRAEKLKPLEQEVIELANKGVRPAQILGKIHADELGILGKDIHNLLQRHRREELKGRSPLQALYEDHLTFQGSLFVWRDTRDAQNRVTSLTIAPKTGLGLLKQNQTFCCLTPQGEGIPKPGLMVSNRELALLKALNKSSWAAVPHLLCRWHVNMNVLAKARRHFPPATKVGAEYQRHPKFKEFLKEWNALLAASTEEVYESTLAKFKAPGRHPEEAIKYVTKTWLDPWKEKLVAAWTNKVPHMGHVTTSAVESAHSAIKKYLISSKADLKSISPFALELLAMEIAALPAKNAPLEGSTCSCSLPTTHGLPCRHTLYKHINGVIPLELKQVHKHWWNYRPVTLVQEQPMTSSMPDIPLNPLAVKGKGRPFRAIATKKGEGIKSTKRLPSAFEHELKDELATAIPSSTAPPVLQKASKSKARGRPRKQQQQPQQPQQPQPQQQETQEADCIVVAGASGERTSTPTEEVTTTSLGLQRLSQAGEDTFERGTIRPRAHQRIIDGLEIVNPDAEDMHDALLRDLEADRLALTEDDLVLQDGNDETA</sequence>
<keyword evidence="3" id="KW-0472">Membrane</keyword>
<keyword evidence="1" id="KW-0479">Metal-binding</keyword>
<name>Q2H3A3_CHAGB</name>
<keyword evidence="1" id="KW-0862">Zinc</keyword>
<feature type="compositionally biased region" description="Basic residues" evidence="2">
    <location>
        <begin position="940"/>
        <end position="950"/>
    </location>
</feature>
<feature type="transmembrane region" description="Helical" evidence="3">
    <location>
        <begin position="272"/>
        <end position="293"/>
    </location>
</feature>
<feature type="transmembrane region" description="Helical" evidence="3">
    <location>
        <begin position="65"/>
        <end position="86"/>
    </location>
</feature>
<dbReference type="InParanoid" id="Q2H3A3"/>
<feature type="transmembrane region" description="Helical" evidence="3">
    <location>
        <begin position="199"/>
        <end position="217"/>
    </location>
</feature>
<dbReference type="VEuPathDB" id="FungiDB:CHGG_03743"/>
<evidence type="ECO:0000256" key="1">
    <source>
        <dbReference type="PROSITE-ProRule" id="PRU00325"/>
    </source>
</evidence>
<feature type="compositionally biased region" description="Low complexity" evidence="2">
    <location>
        <begin position="951"/>
        <end position="966"/>
    </location>
</feature>
<dbReference type="SUPFAM" id="SSF81995">
    <property type="entry name" value="beta-sandwich domain of Sec23/24"/>
    <property type="match status" value="1"/>
</dbReference>
<evidence type="ECO:0000259" key="4">
    <source>
        <dbReference type="PROSITE" id="PS50966"/>
    </source>
</evidence>
<feature type="transmembrane region" description="Helical" evidence="3">
    <location>
        <begin position="154"/>
        <end position="187"/>
    </location>
</feature>
<feature type="domain" description="SWIM-type" evidence="4">
    <location>
        <begin position="809"/>
        <end position="847"/>
    </location>
</feature>
<dbReference type="STRING" id="306901.Q2H3A3"/>
<dbReference type="HOGENOM" id="CLU_288350_0_0_1"/>
<dbReference type="EMBL" id="CH408032">
    <property type="protein sequence ID" value="EAQ87124.1"/>
    <property type="molecule type" value="Genomic_DNA"/>
</dbReference>
<dbReference type="AlphaFoldDB" id="Q2H3A3"/>
<gene>
    <name evidence="5" type="ORF">CHGG_03743</name>
</gene>
<keyword evidence="3" id="KW-0812">Transmembrane</keyword>
<dbReference type="InterPro" id="IPR052579">
    <property type="entry name" value="Zinc_finger_SWIM"/>
</dbReference>
<dbReference type="Proteomes" id="UP000001056">
    <property type="component" value="Unassembled WGS sequence"/>
</dbReference>
<feature type="region of interest" description="Disordered" evidence="2">
    <location>
        <begin position="371"/>
        <end position="400"/>
    </location>
</feature>
<feature type="compositionally biased region" description="Low complexity" evidence="2">
    <location>
        <begin position="385"/>
        <end position="395"/>
    </location>
</feature>
<evidence type="ECO:0000313" key="5">
    <source>
        <dbReference type="EMBL" id="EAQ87124.1"/>
    </source>
</evidence>
<evidence type="ECO:0000313" key="6">
    <source>
        <dbReference type="Proteomes" id="UP000001056"/>
    </source>
</evidence>
<accession>Q2H3A3</accession>
<dbReference type="RefSeq" id="XP_001222957.1">
    <property type="nucleotide sequence ID" value="XM_001222956.1"/>
</dbReference>
<protein>
    <recommendedName>
        <fullName evidence="4">SWIM-type domain-containing protein</fullName>
    </recommendedName>
</protein>
<keyword evidence="3" id="KW-1133">Transmembrane helix</keyword>
<feature type="region of interest" description="Disordered" evidence="2">
    <location>
        <begin position="924"/>
        <end position="970"/>
    </location>
</feature>
<proteinExistence type="predicted"/>
<dbReference type="PANTHER" id="PTHR31569:SF4">
    <property type="entry name" value="SWIM-TYPE DOMAIN-CONTAINING PROTEIN"/>
    <property type="match status" value="1"/>
</dbReference>
<dbReference type="PROSITE" id="PS50966">
    <property type="entry name" value="ZF_SWIM"/>
    <property type="match status" value="1"/>
</dbReference>
<feature type="transmembrane region" description="Helical" evidence="3">
    <location>
        <begin position="107"/>
        <end position="134"/>
    </location>
</feature>
<feature type="transmembrane region" description="Helical" evidence="3">
    <location>
        <begin position="313"/>
        <end position="334"/>
    </location>
</feature>
<dbReference type="eggNOG" id="ENOG502S9FG">
    <property type="taxonomic scope" value="Eukaryota"/>
</dbReference>
<dbReference type="InterPro" id="IPR007527">
    <property type="entry name" value="Znf_SWIM"/>
</dbReference>
<dbReference type="OrthoDB" id="4589725at2759"/>
<organism evidence="5 6">
    <name type="scientific">Chaetomium globosum (strain ATCC 6205 / CBS 148.51 / DSM 1962 / NBRC 6347 / NRRL 1970)</name>
    <name type="common">Soil fungus</name>
    <dbReference type="NCBI Taxonomy" id="306901"/>
    <lineage>
        <taxon>Eukaryota</taxon>
        <taxon>Fungi</taxon>
        <taxon>Dikarya</taxon>
        <taxon>Ascomycota</taxon>
        <taxon>Pezizomycotina</taxon>
        <taxon>Sordariomycetes</taxon>
        <taxon>Sordariomycetidae</taxon>
        <taxon>Sordariales</taxon>
        <taxon>Chaetomiaceae</taxon>
        <taxon>Chaetomium</taxon>
    </lineage>
</organism>
<keyword evidence="6" id="KW-1185">Reference proteome</keyword>
<evidence type="ECO:0000256" key="3">
    <source>
        <dbReference type="SAM" id="Phobius"/>
    </source>
</evidence>
<dbReference type="PANTHER" id="PTHR31569">
    <property type="entry name" value="SWIM-TYPE DOMAIN-CONTAINING PROTEIN"/>
    <property type="match status" value="1"/>
</dbReference>
<dbReference type="GeneID" id="4392761"/>
<evidence type="ECO:0000256" key="2">
    <source>
        <dbReference type="SAM" id="MobiDB-lite"/>
    </source>
</evidence>
<dbReference type="GO" id="GO:0008270">
    <property type="term" value="F:zinc ion binding"/>
    <property type="evidence" value="ECO:0007669"/>
    <property type="project" value="UniProtKB-KW"/>
</dbReference>